<reference evidence="1" key="1">
    <citation type="submission" date="2025-08" db="UniProtKB">
        <authorList>
            <consortium name="Ensembl"/>
        </authorList>
    </citation>
    <scope>IDENTIFICATION</scope>
</reference>
<keyword evidence="2" id="KW-1185">Reference proteome</keyword>
<dbReference type="AlphaFoldDB" id="A0A3Q3X719"/>
<name>A0A3Q3X719_MOLML</name>
<dbReference type="Proteomes" id="UP000261620">
    <property type="component" value="Unplaced"/>
</dbReference>
<proteinExistence type="predicted"/>
<accession>A0A3Q3X719</accession>
<organism evidence="1 2">
    <name type="scientific">Mola mola</name>
    <name type="common">Ocean sunfish</name>
    <name type="synonym">Tetraodon mola</name>
    <dbReference type="NCBI Taxonomy" id="94237"/>
    <lineage>
        <taxon>Eukaryota</taxon>
        <taxon>Metazoa</taxon>
        <taxon>Chordata</taxon>
        <taxon>Craniata</taxon>
        <taxon>Vertebrata</taxon>
        <taxon>Euteleostomi</taxon>
        <taxon>Actinopterygii</taxon>
        <taxon>Neopterygii</taxon>
        <taxon>Teleostei</taxon>
        <taxon>Neoteleostei</taxon>
        <taxon>Acanthomorphata</taxon>
        <taxon>Eupercaria</taxon>
        <taxon>Tetraodontiformes</taxon>
        <taxon>Molidae</taxon>
        <taxon>Mola</taxon>
    </lineage>
</organism>
<sequence>MIPSTIIDLSHIQEKIQTAIQQLYCKEIHLDKGKINSTDLVVLLTAGSIFNESIGLTCTEIKRDGSHPFGVPLREADQTYWGFETCLDGLWKFV</sequence>
<reference evidence="1" key="2">
    <citation type="submission" date="2025-09" db="UniProtKB">
        <authorList>
            <consortium name="Ensembl"/>
        </authorList>
    </citation>
    <scope>IDENTIFICATION</scope>
</reference>
<evidence type="ECO:0000313" key="1">
    <source>
        <dbReference type="Ensembl" id="ENSMMOP00000024020.1"/>
    </source>
</evidence>
<protein>
    <submittedName>
        <fullName evidence="1">Uncharacterized protein</fullName>
    </submittedName>
</protein>
<dbReference type="OMA" id="YCKEIHL"/>
<dbReference type="Ensembl" id="ENSMMOT00000024421.1">
    <property type="protein sequence ID" value="ENSMMOP00000024020.1"/>
    <property type="gene ID" value="ENSMMOG00000018280.1"/>
</dbReference>
<evidence type="ECO:0000313" key="2">
    <source>
        <dbReference type="Proteomes" id="UP000261620"/>
    </source>
</evidence>